<dbReference type="RefSeq" id="WP_014554123.1">
    <property type="nucleotide sequence ID" value="NC_017455.1"/>
</dbReference>
<dbReference type="InterPro" id="IPR029045">
    <property type="entry name" value="ClpP/crotonase-like_dom_sf"/>
</dbReference>
<keyword evidence="2" id="KW-0456">Lyase</keyword>
<dbReference type="SUPFAM" id="SSF52096">
    <property type="entry name" value="ClpP/crotonase"/>
    <property type="match status" value="1"/>
</dbReference>
<keyword evidence="5" id="KW-1185">Reference proteome</keyword>
<dbReference type="KEGG" id="hpk:Hprae_1982"/>
<evidence type="ECO:0000256" key="1">
    <source>
        <dbReference type="ARBA" id="ARBA00005254"/>
    </source>
</evidence>
<dbReference type="GO" id="GO:0016829">
    <property type="term" value="F:lyase activity"/>
    <property type="evidence" value="ECO:0007669"/>
    <property type="project" value="UniProtKB-KW"/>
</dbReference>
<dbReference type="EMBL" id="CP002175">
    <property type="protein sequence ID" value="ADO78107.1"/>
    <property type="molecule type" value="Genomic_DNA"/>
</dbReference>
<dbReference type="eggNOG" id="COG1024">
    <property type="taxonomic scope" value="Bacteria"/>
</dbReference>
<protein>
    <submittedName>
        <fullName evidence="4">Enoyl-CoA hydratase/isomerase</fullName>
    </submittedName>
</protein>
<dbReference type="Pfam" id="PF00378">
    <property type="entry name" value="ECH_1"/>
    <property type="match status" value="1"/>
</dbReference>
<dbReference type="PANTHER" id="PTHR11941:SF54">
    <property type="entry name" value="ENOYL-COA HYDRATASE, MITOCHONDRIAL"/>
    <property type="match status" value="1"/>
</dbReference>
<evidence type="ECO:0000256" key="3">
    <source>
        <dbReference type="RuleBase" id="RU003707"/>
    </source>
</evidence>
<dbReference type="PANTHER" id="PTHR11941">
    <property type="entry name" value="ENOYL-COA HYDRATASE-RELATED"/>
    <property type="match status" value="1"/>
</dbReference>
<dbReference type="Gene3D" id="3.90.226.10">
    <property type="entry name" value="2-enoyl-CoA Hydratase, Chain A, domain 1"/>
    <property type="match status" value="1"/>
</dbReference>
<proteinExistence type="inferred from homology"/>
<dbReference type="AlphaFoldDB" id="E3DRH5"/>
<name>E3DRH5_HALPG</name>
<dbReference type="InterPro" id="IPR018376">
    <property type="entry name" value="Enoyl-CoA_hyd/isom_CS"/>
</dbReference>
<evidence type="ECO:0000313" key="4">
    <source>
        <dbReference type="EMBL" id="ADO78107.1"/>
    </source>
</evidence>
<reference evidence="4 5" key="2">
    <citation type="journal article" date="2011" name="Stand. Genomic Sci.">
        <title>Complete genome sequence of the extremely halophilic Halanaerobium praevalens type strain (GSL).</title>
        <authorList>
            <person name="Ivanova N."/>
            <person name="Sikorski J."/>
            <person name="Chertkov O."/>
            <person name="Nolan M."/>
            <person name="Lucas S."/>
            <person name="Hammon N."/>
            <person name="Deshpande S."/>
            <person name="Cheng J.F."/>
            <person name="Tapia R."/>
            <person name="Han C."/>
            <person name="Goodwin L."/>
            <person name="Pitluck S."/>
            <person name="Huntemann M."/>
            <person name="Liolios K."/>
            <person name="Pagani I."/>
            <person name="Mavromatis K."/>
            <person name="Ovchinikova G."/>
            <person name="Pati A."/>
            <person name="Chen A."/>
            <person name="Palaniappan K."/>
            <person name="Land M."/>
            <person name="Hauser L."/>
            <person name="Brambilla E.M."/>
            <person name="Kannan K.P."/>
            <person name="Rohde M."/>
            <person name="Tindall B.J."/>
            <person name="Goker M."/>
            <person name="Detter J.C."/>
            <person name="Woyke T."/>
            <person name="Bristow J."/>
            <person name="Eisen J.A."/>
            <person name="Markowitz V."/>
            <person name="Hugenholtz P."/>
            <person name="Kyrpides N.C."/>
            <person name="Klenk H.P."/>
            <person name="Lapidus A."/>
        </authorList>
    </citation>
    <scope>NUCLEOTIDE SEQUENCE [LARGE SCALE GENOMIC DNA]</scope>
    <source>
        <strain evidence="5">ATCC 33744 / DSM 2228 / GSL</strain>
    </source>
</reference>
<dbReference type="HOGENOM" id="CLU_009834_7_6_9"/>
<comment type="similarity">
    <text evidence="1 3">Belongs to the enoyl-CoA hydratase/isomerase family.</text>
</comment>
<dbReference type="InterPro" id="IPR001753">
    <property type="entry name" value="Enoyl-CoA_hydra/iso"/>
</dbReference>
<accession>E3DRH5</accession>
<organism evidence="4 5">
    <name type="scientific">Halanaerobium praevalens (strain ATCC 33744 / DSM 2228 / GSL)</name>
    <dbReference type="NCBI Taxonomy" id="572479"/>
    <lineage>
        <taxon>Bacteria</taxon>
        <taxon>Bacillati</taxon>
        <taxon>Bacillota</taxon>
        <taxon>Clostridia</taxon>
        <taxon>Halanaerobiales</taxon>
        <taxon>Halanaerobiaceae</taxon>
        <taxon>Halanaerobium</taxon>
    </lineage>
</organism>
<sequence>MAKMAGELVKSDFKAPITTVKLNRPQVLNAYNADLLTQLEATLKQISDSDQIAAVILTSVGNKAFSVGGDIDYLENLSSKEAQALSKRGQKLCELIESMPQVVIAAVDGYALGGGMEITLACDLRLASTRSRFGQPEVKLGMIPAFGGTQRLPRLIGEGEAKELLYTGEIIDSTLAYNLGLINKVVTPRSLLAEAEELALKITERSTKAVEYIKKAINQKHSQNNQSALEYESQAFAECFKTKDHRLRIREIQKIIKADS</sequence>
<dbReference type="STRING" id="572479.Hprae_1982"/>
<evidence type="ECO:0000256" key="2">
    <source>
        <dbReference type="ARBA" id="ARBA00023239"/>
    </source>
</evidence>
<reference evidence="5" key="1">
    <citation type="submission" date="2010-10" db="EMBL/GenBank/DDBJ databases">
        <title>The complete genome of Halanaerobium praevalens DSM 2228.</title>
        <authorList>
            <consortium name="US DOE Joint Genome Institute (JGI-PGF)"/>
            <person name="Lucas S."/>
            <person name="Copeland A."/>
            <person name="Lapidus A."/>
            <person name="Glavina del Rio T."/>
            <person name="Dalin E."/>
            <person name="Tice H."/>
            <person name="Bruce D."/>
            <person name="Goodwin L."/>
            <person name="Pitluck S."/>
            <person name="Kyrpides N."/>
            <person name="Mavromatis K."/>
            <person name="Ivanova N."/>
            <person name="Ovchinnikova G."/>
            <person name="Chertkov O."/>
            <person name="Detter J.C."/>
            <person name="Han C."/>
            <person name="Larimer F."/>
            <person name="Land M."/>
            <person name="Hauser L."/>
            <person name="Markowitz V."/>
            <person name="Cheng J.-F."/>
            <person name="Hugenholtz P."/>
            <person name="Woyke T."/>
            <person name="Wu D."/>
            <person name="Tindall B."/>
            <person name="Pomrenke H.G."/>
            <person name="Brambilla E."/>
            <person name="Klenk H.-P."/>
            <person name="Eisen J.A."/>
        </authorList>
    </citation>
    <scope>NUCLEOTIDE SEQUENCE [LARGE SCALE GENOMIC DNA]</scope>
    <source>
        <strain evidence="5">ATCC 33744 / DSM 2228 / GSL</strain>
    </source>
</reference>
<dbReference type="Proteomes" id="UP000006866">
    <property type="component" value="Chromosome"/>
</dbReference>
<evidence type="ECO:0000313" key="5">
    <source>
        <dbReference type="Proteomes" id="UP000006866"/>
    </source>
</evidence>
<dbReference type="GO" id="GO:0006635">
    <property type="term" value="P:fatty acid beta-oxidation"/>
    <property type="evidence" value="ECO:0007669"/>
    <property type="project" value="TreeGrafter"/>
</dbReference>
<dbReference type="PATRIC" id="fig|572479.3.peg.2017"/>
<dbReference type="FunFam" id="3.90.226.10:FF:000009">
    <property type="entry name" value="Carnitinyl-CoA dehydratase"/>
    <property type="match status" value="1"/>
</dbReference>
<dbReference type="PROSITE" id="PS00166">
    <property type="entry name" value="ENOYL_COA_HYDRATASE"/>
    <property type="match status" value="1"/>
</dbReference>
<gene>
    <name evidence="4" type="ordered locus">Hprae_1982</name>
</gene>
<dbReference type="CDD" id="cd06558">
    <property type="entry name" value="crotonase-like"/>
    <property type="match status" value="1"/>
</dbReference>